<dbReference type="RefSeq" id="WP_015919196.1">
    <property type="nucleotide sequence ID" value="NC_011978.1"/>
</dbReference>
<accession>B9K7E4</accession>
<sequence length="536" mass="61986">MHEFVKLVTFLGVGNYRESLVKISPDFCVRQKVFPLAIVDYLHHLGKSVEVLFFLTEESRQSETWLECRNYLENKNVSYKFFSIPERVSSEVVMNSLVRTLVENLKEDENIILDITHSFRSFPLMAGVVALYLKEAKRIDVRVIYGKFDPETNTTECEDLTPLTRATEWIYAVRLFREYGYAKELAHLIRKRNEEIHRKNSSKKPRILNSLSSSLQNISFSLRIGSIKAIRKNLSNFFEFFDGKRNQIRSEVKEFVPEIAALLDVLEKSYRVFHIERGGLKLNEEELESERKLLNFYLQTGDLGMALRLAREYLINAYLMMSGEETNFLERDVRESVNLSKLGYDIILQARNHVARFGFNKVDLPSLNKIEKAIKSLVSSHPERILISSEKSYQSRKAALLTPLGTTKGALYTVLKHFSPDLLLIVTSKQGKEILPEILEKVKYKNDYKVILLEDPFTGVNEINRVISEAREYLADSDEIIVNLTGGTTLLTYLVECIKNHLRYGRKIKTVLAVDRRSYEEQIKNPFVVGEILELE</sequence>
<protein>
    <submittedName>
        <fullName evidence="1">CRISPR-associated protein, Csx2 family</fullName>
    </submittedName>
</protein>
<dbReference type="HOGENOM" id="CLU_025124_1_0_0"/>
<evidence type="ECO:0000313" key="2">
    <source>
        <dbReference type="Proteomes" id="UP000000445"/>
    </source>
</evidence>
<dbReference type="SUPFAM" id="SSF160980">
    <property type="entry name" value="SSO1389-like"/>
    <property type="match status" value="1"/>
</dbReference>
<dbReference type="eggNOG" id="COG1517">
    <property type="taxonomic scope" value="Bacteria"/>
</dbReference>
<dbReference type="Proteomes" id="UP000000445">
    <property type="component" value="Chromosome"/>
</dbReference>
<dbReference type="NCBIfam" id="TIGR02549">
    <property type="entry name" value="CRISPR_DxTHG"/>
    <property type="match status" value="1"/>
</dbReference>
<dbReference type="KEGG" id="tna:CTN_0701"/>
<reference evidence="1 2" key="1">
    <citation type="journal article" date="2009" name="Biosci. Biotechnol. Biochem.">
        <title>WeGAS: a web-based microbial genome annotation system.</title>
        <authorList>
            <person name="Lee D."/>
            <person name="Seo H."/>
            <person name="Park C."/>
            <person name="Park K."/>
        </authorList>
    </citation>
    <scope>NUCLEOTIDE SEQUENCE [LARGE SCALE GENOMIC DNA]</scope>
    <source>
        <strain evidence="2">ATCC 49049 / DSM 4359 / NBRC 107923 / NS-E</strain>
    </source>
</reference>
<gene>
    <name evidence="1" type="ordered locus">CTN_0701</name>
</gene>
<dbReference type="eggNOG" id="COG1861">
    <property type="taxonomic scope" value="Bacteria"/>
</dbReference>
<keyword evidence="2" id="KW-1185">Reference proteome</keyword>
<dbReference type="AlphaFoldDB" id="B9K7E4"/>
<organism evidence="1 2">
    <name type="scientific">Thermotoga neapolitana (strain ATCC 49049 / DSM 4359 / NBRC 107923 / NS-E)</name>
    <dbReference type="NCBI Taxonomy" id="309803"/>
    <lineage>
        <taxon>Bacteria</taxon>
        <taxon>Thermotogati</taxon>
        <taxon>Thermotogota</taxon>
        <taxon>Thermotogae</taxon>
        <taxon>Thermotogales</taxon>
        <taxon>Thermotogaceae</taxon>
        <taxon>Thermotoga</taxon>
    </lineage>
</organism>
<evidence type="ECO:0000313" key="1">
    <source>
        <dbReference type="EMBL" id="ACM22877.1"/>
    </source>
</evidence>
<dbReference type="CDD" id="cd09671">
    <property type="entry name" value="Csx1_III-U"/>
    <property type="match status" value="1"/>
</dbReference>
<dbReference type="EMBL" id="CP000916">
    <property type="protein sequence ID" value="ACM22877.1"/>
    <property type="molecule type" value="Genomic_DNA"/>
</dbReference>
<dbReference type="InterPro" id="IPR013383">
    <property type="entry name" value="CRISPR-assoc_prot_DxTHG_CS"/>
</dbReference>
<name>B9K7E4_THENN</name>
<proteinExistence type="predicted"/>
<dbReference type="STRING" id="309803.CTN_0701"/>